<feature type="transmembrane region" description="Helical" evidence="1">
    <location>
        <begin position="6"/>
        <end position="23"/>
    </location>
</feature>
<sequence length="57" mass="7037">MKWLIMFGPVFEIVIYAFFSRYWSEDYKELKPIIVVQIVLYTFLITPLLLWGYYLKH</sequence>
<keyword evidence="1" id="KW-0812">Transmembrane</keyword>
<proteinExistence type="predicted"/>
<protein>
    <submittedName>
        <fullName evidence="2">Uncharacterized protein</fullName>
    </submittedName>
</protein>
<dbReference type="AlphaFoldDB" id="A0A940NJ54"/>
<accession>A0A940NJ54</accession>
<evidence type="ECO:0000256" key="1">
    <source>
        <dbReference type="SAM" id="Phobius"/>
    </source>
</evidence>
<dbReference type="Proteomes" id="UP000682134">
    <property type="component" value="Unassembled WGS sequence"/>
</dbReference>
<dbReference type="EMBL" id="JAGIYQ010000005">
    <property type="protein sequence ID" value="MBP0725335.1"/>
    <property type="molecule type" value="Genomic_DNA"/>
</dbReference>
<organism evidence="2 3">
    <name type="scientific">Gottfriedia endophytica</name>
    <dbReference type="NCBI Taxonomy" id="2820819"/>
    <lineage>
        <taxon>Bacteria</taxon>
        <taxon>Bacillati</taxon>
        <taxon>Bacillota</taxon>
        <taxon>Bacilli</taxon>
        <taxon>Bacillales</taxon>
        <taxon>Bacillaceae</taxon>
        <taxon>Gottfriedia</taxon>
    </lineage>
</organism>
<keyword evidence="1" id="KW-0472">Membrane</keyword>
<evidence type="ECO:0000313" key="2">
    <source>
        <dbReference type="EMBL" id="MBP0725335.1"/>
    </source>
</evidence>
<comment type="caution">
    <text evidence="2">The sequence shown here is derived from an EMBL/GenBank/DDBJ whole genome shotgun (WGS) entry which is preliminary data.</text>
</comment>
<reference evidence="2" key="1">
    <citation type="submission" date="2021-04" db="EMBL/GenBank/DDBJ databases">
        <title>Genome seq and assembly of Bacillus sp.</title>
        <authorList>
            <person name="Chhetri G."/>
        </authorList>
    </citation>
    <scope>NUCLEOTIDE SEQUENCE</scope>
    <source>
        <strain evidence="2">RG28</strain>
    </source>
</reference>
<keyword evidence="3" id="KW-1185">Reference proteome</keyword>
<evidence type="ECO:0000313" key="3">
    <source>
        <dbReference type="Proteomes" id="UP000682134"/>
    </source>
</evidence>
<name>A0A940NJ54_9BACI</name>
<keyword evidence="1" id="KW-1133">Transmembrane helix</keyword>
<gene>
    <name evidence="2" type="ORF">J5Y03_09045</name>
</gene>
<dbReference type="RefSeq" id="WP_209404794.1">
    <property type="nucleotide sequence ID" value="NZ_JAGIYQ010000005.1"/>
</dbReference>
<feature type="transmembrane region" description="Helical" evidence="1">
    <location>
        <begin position="35"/>
        <end position="54"/>
    </location>
</feature>